<evidence type="ECO:0000259" key="1">
    <source>
        <dbReference type="Pfam" id="PF14088"/>
    </source>
</evidence>
<gene>
    <name evidence="2" type="ORF">IAA19_07485</name>
</gene>
<evidence type="ECO:0000313" key="3">
    <source>
        <dbReference type="Proteomes" id="UP000824062"/>
    </source>
</evidence>
<proteinExistence type="predicted"/>
<protein>
    <submittedName>
        <fullName evidence="2">DUF4268 domain-containing protein</fullName>
    </submittedName>
</protein>
<name>A0A9D2F0T8_9ACTN</name>
<reference evidence="2" key="1">
    <citation type="journal article" date="2021" name="PeerJ">
        <title>Extensive microbial diversity within the chicken gut microbiome revealed by metagenomics and culture.</title>
        <authorList>
            <person name="Gilroy R."/>
            <person name="Ravi A."/>
            <person name="Getino M."/>
            <person name="Pursley I."/>
            <person name="Horton D.L."/>
            <person name="Alikhan N.F."/>
            <person name="Baker D."/>
            <person name="Gharbi K."/>
            <person name="Hall N."/>
            <person name="Watson M."/>
            <person name="Adriaenssens E.M."/>
            <person name="Foster-Nyarko E."/>
            <person name="Jarju S."/>
            <person name="Secka A."/>
            <person name="Antonio M."/>
            <person name="Oren A."/>
            <person name="Chaudhuri R.R."/>
            <person name="La Ragione R."/>
            <person name="Hildebrand F."/>
            <person name="Pallen M.J."/>
        </authorList>
    </citation>
    <scope>NUCLEOTIDE SEQUENCE</scope>
    <source>
        <strain evidence="2">ChiHjej12B11-14209</strain>
    </source>
</reference>
<dbReference type="AlphaFoldDB" id="A0A9D2F0T8"/>
<comment type="caution">
    <text evidence="2">The sequence shown here is derived from an EMBL/GenBank/DDBJ whole genome shotgun (WGS) entry which is preliminary data.</text>
</comment>
<sequence>MLSELRELTSKIFRTAFWDGLFNHCSDCPDFVEAYGDQSNRYENSGWNISFSLGIRGANALAYYSRRDAWVGASFWIADFSLYERLLARRAEIDELLGRDGGEVVWNDANEKSRELLVKLRADLAPDHWDELYPWIADRLLGIRKIAGWLR</sequence>
<dbReference type="EMBL" id="DXBM01000062">
    <property type="protein sequence ID" value="HIZ46840.1"/>
    <property type="molecule type" value="Genomic_DNA"/>
</dbReference>
<feature type="domain" description="DUF4268" evidence="1">
    <location>
        <begin position="14"/>
        <end position="145"/>
    </location>
</feature>
<dbReference type="InterPro" id="IPR025364">
    <property type="entry name" value="DUF4268"/>
</dbReference>
<evidence type="ECO:0000313" key="2">
    <source>
        <dbReference type="EMBL" id="HIZ46840.1"/>
    </source>
</evidence>
<dbReference type="Proteomes" id="UP000824062">
    <property type="component" value="Unassembled WGS sequence"/>
</dbReference>
<reference evidence="2" key="2">
    <citation type="submission" date="2021-04" db="EMBL/GenBank/DDBJ databases">
        <authorList>
            <person name="Gilroy R."/>
        </authorList>
    </citation>
    <scope>NUCLEOTIDE SEQUENCE</scope>
    <source>
        <strain evidence="2">ChiHjej12B11-14209</strain>
    </source>
</reference>
<accession>A0A9D2F0T8</accession>
<organism evidence="2 3">
    <name type="scientific">Candidatus Olsenella pullistercoris</name>
    <dbReference type="NCBI Taxonomy" id="2838712"/>
    <lineage>
        <taxon>Bacteria</taxon>
        <taxon>Bacillati</taxon>
        <taxon>Actinomycetota</taxon>
        <taxon>Coriobacteriia</taxon>
        <taxon>Coriobacteriales</taxon>
        <taxon>Atopobiaceae</taxon>
        <taxon>Olsenella</taxon>
    </lineage>
</organism>
<dbReference type="Pfam" id="PF14088">
    <property type="entry name" value="DUF4268"/>
    <property type="match status" value="1"/>
</dbReference>